<dbReference type="Proteomes" id="UP000004259">
    <property type="component" value="Unassembled WGS sequence"/>
</dbReference>
<dbReference type="RefSeq" id="WP_002847987.1">
    <property type="nucleotide sequence ID" value="NZ_ADKM02000051.1"/>
</dbReference>
<feature type="transmembrane region" description="Helical" evidence="1">
    <location>
        <begin position="12"/>
        <end position="36"/>
    </location>
</feature>
<keyword evidence="1" id="KW-1133">Transmembrane helix</keyword>
<gene>
    <name evidence="2" type="ORF">CUS_4450</name>
</gene>
<evidence type="ECO:0000256" key="1">
    <source>
        <dbReference type="SAM" id="Phobius"/>
    </source>
</evidence>
<dbReference type="InterPro" id="IPR011990">
    <property type="entry name" value="TPR-like_helical_dom_sf"/>
</dbReference>
<keyword evidence="3" id="KW-1185">Reference proteome</keyword>
<keyword evidence="1" id="KW-0812">Transmembrane</keyword>
<dbReference type="AlphaFoldDB" id="E9SA88"/>
<evidence type="ECO:0000313" key="2">
    <source>
        <dbReference type="EMBL" id="EGC03806.1"/>
    </source>
</evidence>
<organism evidence="2 3">
    <name type="scientific">Ruminococcus albus 8</name>
    <dbReference type="NCBI Taxonomy" id="246199"/>
    <lineage>
        <taxon>Bacteria</taxon>
        <taxon>Bacillati</taxon>
        <taxon>Bacillota</taxon>
        <taxon>Clostridia</taxon>
        <taxon>Eubacteriales</taxon>
        <taxon>Oscillospiraceae</taxon>
        <taxon>Ruminococcus</taxon>
    </lineage>
</organism>
<dbReference type="SUPFAM" id="SSF48452">
    <property type="entry name" value="TPR-like"/>
    <property type="match status" value="1"/>
</dbReference>
<name>E9SA88_RUMAL</name>
<proteinExistence type="predicted"/>
<dbReference type="EMBL" id="ADKM02000051">
    <property type="protein sequence ID" value="EGC03806.1"/>
    <property type="molecule type" value="Genomic_DNA"/>
</dbReference>
<evidence type="ECO:0000313" key="3">
    <source>
        <dbReference type="Proteomes" id="UP000004259"/>
    </source>
</evidence>
<dbReference type="Gene3D" id="1.25.40.10">
    <property type="entry name" value="Tetratricopeptide repeat domain"/>
    <property type="match status" value="1"/>
</dbReference>
<accession>E9SA88</accession>
<dbReference type="eggNOG" id="ENOG50324EK">
    <property type="taxonomic scope" value="Bacteria"/>
</dbReference>
<comment type="caution">
    <text evidence="2">The sequence shown here is derived from an EMBL/GenBank/DDBJ whole genome shotgun (WGS) entry which is preliminary data.</text>
</comment>
<feature type="transmembrane region" description="Helical" evidence="1">
    <location>
        <begin position="48"/>
        <end position="69"/>
    </location>
</feature>
<reference evidence="2 3" key="1">
    <citation type="submission" date="2011-02" db="EMBL/GenBank/DDBJ databases">
        <authorList>
            <person name="Nelson K.E."/>
            <person name="Sutton G."/>
            <person name="Torralba M."/>
            <person name="Durkin S."/>
            <person name="Harkins D."/>
            <person name="Montgomery R."/>
            <person name="Ziemer C."/>
            <person name="Klaassens E."/>
            <person name="Ocuiv P."/>
            <person name="Morrison M."/>
        </authorList>
    </citation>
    <scope>NUCLEOTIDE SEQUENCE [LARGE SCALE GENOMIC DNA]</scope>
    <source>
        <strain evidence="2 3">8</strain>
    </source>
</reference>
<dbReference type="OrthoDB" id="1817765at2"/>
<dbReference type="STRING" id="246199.CUS_4450"/>
<protein>
    <submittedName>
        <fullName evidence="2">Conserved domain protein</fullName>
    </submittedName>
</protein>
<keyword evidence="1" id="KW-0472">Membrane</keyword>
<sequence>MNLMKIRRANSLPVNLLHSTAYASVLGYIIMAAAWFISGMRLSMIQCWSIWLISLTVLFCILGTISAAIDIRKHLDLERLARHRLTHGYDDEYFNMLSVFLGGELTDSRRLTYASMYLEGERYEDCRRQLREIDFAHLSTAEQEEYFNICLYSAVLEGNVGLANDIYRKARRYFDRAILARRGGFVMHTLGMLCLLNGRQDNAFKLFNSAMQYRDDGLKCECFLGLGQLYLLSRDNESAKDMCYAAADLVETRAQAKRLKTLMLGVEDAFRKQGKQSIKMNF</sequence>